<dbReference type="HOGENOM" id="CLU_2355201_0_0_9"/>
<sequence length="96" mass="11337">MIEIEKRIYIDAYEDTRQNEEYINQVALIIKLGKEIMAMLGPDRKKIFLDYERQVGLSQRIYLNNVYRVGLKDGRNLACQALIEPNKMPNRKSVYL</sequence>
<dbReference type="OrthoDB" id="9923725at2"/>
<evidence type="ECO:0000313" key="2">
    <source>
        <dbReference type="Proteomes" id="UP000001556"/>
    </source>
</evidence>
<proteinExistence type="predicted"/>
<gene>
    <name evidence="1" type="ordered locus">Dred_1232</name>
</gene>
<organism evidence="1 2">
    <name type="scientific">Desulforamulus reducens (strain ATCC BAA-1160 / DSM 100696 / MI-1)</name>
    <name type="common">Desulfotomaculum reducens</name>
    <dbReference type="NCBI Taxonomy" id="349161"/>
    <lineage>
        <taxon>Bacteria</taxon>
        <taxon>Bacillati</taxon>
        <taxon>Bacillota</taxon>
        <taxon>Clostridia</taxon>
        <taxon>Eubacteriales</taxon>
        <taxon>Peptococcaceae</taxon>
        <taxon>Desulforamulus</taxon>
    </lineage>
</organism>
<dbReference type="RefSeq" id="WP_011877592.1">
    <property type="nucleotide sequence ID" value="NC_009253.1"/>
</dbReference>
<protein>
    <submittedName>
        <fullName evidence="1">Uncharacterized protein</fullName>
    </submittedName>
</protein>
<dbReference type="Proteomes" id="UP000001556">
    <property type="component" value="Chromosome"/>
</dbReference>
<name>A4J3W3_DESRM</name>
<dbReference type="KEGG" id="drm:Dred_1232"/>
<dbReference type="AlphaFoldDB" id="A4J3W3"/>
<reference evidence="1 2" key="1">
    <citation type="submission" date="2007-03" db="EMBL/GenBank/DDBJ databases">
        <title>Complete sequence of Desulfotomaculum reducens MI-1.</title>
        <authorList>
            <consortium name="US DOE Joint Genome Institute"/>
            <person name="Copeland A."/>
            <person name="Lucas S."/>
            <person name="Lapidus A."/>
            <person name="Barry K."/>
            <person name="Detter J.C."/>
            <person name="Glavina del Rio T."/>
            <person name="Hammon N."/>
            <person name="Israni S."/>
            <person name="Dalin E."/>
            <person name="Tice H."/>
            <person name="Pitluck S."/>
            <person name="Sims D."/>
            <person name="Brettin T."/>
            <person name="Bruce D."/>
            <person name="Han C."/>
            <person name="Tapia R."/>
            <person name="Schmutz J."/>
            <person name="Larimer F."/>
            <person name="Land M."/>
            <person name="Hauser L."/>
            <person name="Kyrpides N."/>
            <person name="Kim E."/>
            <person name="Tebo B.M."/>
            <person name="Richardson P."/>
        </authorList>
    </citation>
    <scope>NUCLEOTIDE SEQUENCE [LARGE SCALE GENOMIC DNA]</scope>
    <source>
        <strain evidence="1 2">MI-1</strain>
    </source>
</reference>
<accession>A4J3W3</accession>
<keyword evidence="2" id="KW-1185">Reference proteome</keyword>
<evidence type="ECO:0000313" key="1">
    <source>
        <dbReference type="EMBL" id="ABO49766.1"/>
    </source>
</evidence>
<dbReference type="EMBL" id="CP000612">
    <property type="protein sequence ID" value="ABO49766.1"/>
    <property type="molecule type" value="Genomic_DNA"/>
</dbReference>